<accession>A0A0W8FGK3</accession>
<evidence type="ECO:0000313" key="2">
    <source>
        <dbReference type="EMBL" id="KUG20028.1"/>
    </source>
</evidence>
<organism evidence="2">
    <name type="scientific">hydrocarbon metagenome</name>
    <dbReference type="NCBI Taxonomy" id="938273"/>
    <lineage>
        <taxon>unclassified sequences</taxon>
        <taxon>metagenomes</taxon>
        <taxon>ecological metagenomes</taxon>
    </lineage>
</organism>
<feature type="transmembrane region" description="Helical" evidence="1">
    <location>
        <begin position="37"/>
        <end position="59"/>
    </location>
</feature>
<dbReference type="AlphaFoldDB" id="A0A0W8FGK3"/>
<feature type="transmembrane region" description="Helical" evidence="1">
    <location>
        <begin position="80"/>
        <end position="97"/>
    </location>
</feature>
<feature type="transmembrane region" description="Helical" evidence="1">
    <location>
        <begin position="145"/>
        <end position="163"/>
    </location>
</feature>
<gene>
    <name evidence="2" type="ORF">ASZ90_010230</name>
</gene>
<protein>
    <submittedName>
        <fullName evidence="2">Permease of the major facilitator superfamily</fullName>
    </submittedName>
</protein>
<reference evidence="2" key="1">
    <citation type="journal article" date="2015" name="Proc. Natl. Acad. Sci. U.S.A.">
        <title>Networks of energetic and metabolic interactions define dynamics in microbial communities.</title>
        <authorList>
            <person name="Embree M."/>
            <person name="Liu J.K."/>
            <person name="Al-Bassam M.M."/>
            <person name="Zengler K."/>
        </authorList>
    </citation>
    <scope>NUCLEOTIDE SEQUENCE</scope>
</reference>
<keyword evidence="1" id="KW-0812">Transmembrane</keyword>
<feature type="transmembrane region" description="Helical" evidence="1">
    <location>
        <begin position="175"/>
        <end position="199"/>
    </location>
</feature>
<sequence length="231" mass="23763">MLQDFQETLREVIQAIGPITLVIVILQIAVLKTPPYLFLQSLIGIGMAALGIAFFLLGVRIGLLPMGEAIGGELPNRGSVLFIVVSAFIFGFVAAVAEPGVHVLITLIDAAAPNNGTAGPLVLIIGFCVGFLVAMAMLRIVFGVPIEYLFAAGYGSIILLSFFTPPELLPIAFDAGGVSAGLLTIPVILALGVGFSSVLGGRSSLSESFGLIGLASMGPIIGVMLAGVLLQ</sequence>
<feature type="transmembrane region" description="Helical" evidence="1">
    <location>
        <begin position="211"/>
        <end position="230"/>
    </location>
</feature>
<feature type="transmembrane region" description="Helical" evidence="1">
    <location>
        <begin position="12"/>
        <end position="31"/>
    </location>
</feature>
<dbReference type="Pfam" id="PF07556">
    <property type="entry name" value="DUF1538"/>
    <property type="match status" value="1"/>
</dbReference>
<keyword evidence="1" id="KW-1133">Transmembrane helix</keyword>
<proteinExistence type="predicted"/>
<evidence type="ECO:0000256" key="1">
    <source>
        <dbReference type="SAM" id="Phobius"/>
    </source>
</evidence>
<comment type="caution">
    <text evidence="2">The sequence shown here is derived from an EMBL/GenBank/DDBJ whole genome shotgun (WGS) entry which is preliminary data.</text>
</comment>
<name>A0A0W8FGK3_9ZZZZ</name>
<dbReference type="EMBL" id="LNQE01001233">
    <property type="protein sequence ID" value="KUG20028.1"/>
    <property type="molecule type" value="Genomic_DNA"/>
</dbReference>
<feature type="transmembrane region" description="Helical" evidence="1">
    <location>
        <begin position="117"/>
        <end position="138"/>
    </location>
</feature>
<dbReference type="InterPro" id="IPR011435">
    <property type="entry name" value="UmpAB"/>
</dbReference>
<keyword evidence="1" id="KW-0472">Membrane</keyword>